<dbReference type="AlphaFoldDB" id="A0A9P1CSK2"/>
<feature type="region of interest" description="Disordered" evidence="1">
    <location>
        <begin position="29"/>
        <end position="54"/>
    </location>
</feature>
<comment type="caution">
    <text evidence="2">The sequence shown here is derived from an EMBL/GenBank/DDBJ whole genome shotgun (WGS) entry which is preliminary data.</text>
</comment>
<dbReference type="EMBL" id="CAMXCT020002269">
    <property type="protein sequence ID" value="CAL1150314.1"/>
    <property type="molecule type" value="Genomic_DNA"/>
</dbReference>
<dbReference type="Proteomes" id="UP001152797">
    <property type="component" value="Unassembled WGS sequence"/>
</dbReference>
<proteinExistence type="predicted"/>
<evidence type="ECO:0000313" key="4">
    <source>
        <dbReference type="Proteomes" id="UP001152797"/>
    </source>
</evidence>
<reference evidence="2" key="1">
    <citation type="submission" date="2022-10" db="EMBL/GenBank/DDBJ databases">
        <authorList>
            <person name="Chen Y."/>
            <person name="Dougan E. K."/>
            <person name="Chan C."/>
            <person name="Rhodes N."/>
            <person name="Thang M."/>
        </authorList>
    </citation>
    <scope>NUCLEOTIDE SEQUENCE</scope>
</reference>
<evidence type="ECO:0000313" key="3">
    <source>
        <dbReference type="EMBL" id="CAL1150314.1"/>
    </source>
</evidence>
<organism evidence="2">
    <name type="scientific">Cladocopium goreaui</name>
    <dbReference type="NCBI Taxonomy" id="2562237"/>
    <lineage>
        <taxon>Eukaryota</taxon>
        <taxon>Sar</taxon>
        <taxon>Alveolata</taxon>
        <taxon>Dinophyceae</taxon>
        <taxon>Suessiales</taxon>
        <taxon>Symbiodiniaceae</taxon>
        <taxon>Cladocopium</taxon>
    </lineage>
</organism>
<gene>
    <name evidence="2" type="ORF">C1SCF055_LOCUS23369</name>
</gene>
<sequence>MPHGRNLWDFAVDCDRTAATVDQVVISHHPDPVEEDDGLETRVPTTRPSPRQARTENLLRTAREHLDILCTTLEECSDFWLMLHEAELRIKKLEKEAVNLFSDDFQLSSIGGSKRLEIFREALRCYCQDLSVLRDDWPRYNASEEECKKQHAAAKVELRNVAQKVLLGTSDPSETTNQSLVVGGMCRIHCVATQDLMQKVTTVTEQWIKSLGVQNVEWGQRPLHCLKERWPTCSRDIVGFHGSGARRPLTLGEGRRLEPWKGDKDQGMIPKERKGQCDVGQAFKDKMSEKKDRFGDAGIIPPPEVFTPSNQEEEVLQWQDWRLSFRSWLFFAQEEYQKDLDKAERAEKPLYFIDLSLEGHEGSEKLFSIPTGVLCNRPLKILRSVEDGNGFLQAYLSHPVFGKDRSILQQVLGLERLAEEYKTWE</sequence>
<dbReference type="EMBL" id="CAMXCT010002269">
    <property type="protein sequence ID" value="CAI3996939.1"/>
    <property type="molecule type" value="Genomic_DNA"/>
</dbReference>
<protein>
    <submittedName>
        <fullName evidence="2">Uncharacterized protein</fullName>
    </submittedName>
</protein>
<keyword evidence="4" id="KW-1185">Reference proteome</keyword>
<name>A0A9P1CSK2_9DINO</name>
<reference evidence="3" key="2">
    <citation type="submission" date="2024-04" db="EMBL/GenBank/DDBJ databases">
        <authorList>
            <person name="Chen Y."/>
            <person name="Shah S."/>
            <person name="Dougan E. K."/>
            <person name="Thang M."/>
            <person name="Chan C."/>
        </authorList>
    </citation>
    <scope>NUCLEOTIDE SEQUENCE [LARGE SCALE GENOMIC DNA]</scope>
</reference>
<dbReference type="EMBL" id="CAMXCT030002269">
    <property type="protein sequence ID" value="CAL4784251.1"/>
    <property type="molecule type" value="Genomic_DNA"/>
</dbReference>
<evidence type="ECO:0000313" key="2">
    <source>
        <dbReference type="EMBL" id="CAI3996939.1"/>
    </source>
</evidence>
<evidence type="ECO:0000256" key="1">
    <source>
        <dbReference type="SAM" id="MobiDB-lite"/>
    </source>
</evidence>
<accession>A0A9P1CSK2</accession>